<keyword evidence="2" id="KW-1133">Transmembrane helix</keyword>
<feature type="compositionally biased region" description="Low complexity" evidence="1">
    <location>
        <begin position="128"/>
        <end position="156"/>
    </location>
</feature>
<feature type="compositionally biased region" description="Low complexity" evidence="1">
    <location>
        <begin position="1264"/>
        <end position="1273"/>
    </location>
</feature>
<evidence type="ECO:0000256" key="1">
    <source>
        <dbReference type="SAM" id="MobiDB-lite"/>
    </source>
</evidence>
<feature type="region of interest" description="Disordered" evidence="1">
    <location>
        <begin position="948"/>
        <end position="967"/>
    </location>
</feature>
<gene>
    <name evidence="3" type="ORF">ACHAWO_003573</name>
</gene>
<feature type="compositionally biased region" description="Polar residues" evidence="1">
    <location>
        <begin position="201"/>
        <end position="215"/>
    </location>
</feature>
<dbReference type="PANTHER" id="PTHR48148">
    <property type="entry name" value="KERATINOCYTE PROLINE-RICH PROTEIN"/>
    <property type="match status" value="1"/>
</dbReference>
<evidence type="ECO:0000256" key="2">
    <source>
        <dbReference type="SAM" id="Phobius"/>
    </source>
</evidence>
<feature type="compositionally biased region" description="Pro residues" evidence="1">
    <location>
        <begin position="300"/>
        <end position="310"/>
    </location>
</feature>
<feature type="compositionally biased region" description="Pro residues" evidence="1">
    <location>
        <begin position="1245"/>
        <end position="1261"/>
    </location>
</feature>
<dbReference type="PANTHER" id="PTHR48148:SF2">
    <property type="entry name" value="PA14 DOMAIN-CONTAINING PROTEIN"/>
    <property type="match status" value="1"/>
</dbReference>
<feature type="compositionally biased region" description="Polar residues" evidence="1">
    <location>
        <begin position="83"/>
        <end position="95"/>
    </location>
</feature>
<evidence type="ECO:0000313" key="3">
    <source>
        <dbReference type="EMBL" id="KAL3774995.1"/>
    </source>
</evidence>
<comment type="caution">
    <text evidence="3">The sequence shown here is derived from an EMBL/GenBank/DDBJ whole genome shotgun (WGS) entry which is preliminary data.</text>
</comment>
<protein>
    <submittedName>
        <fullName evidence="3">Uncharacterized protein</fullName>
    </submittedName>
</protein>
<name>A0ABD3NGJ9_9STRA</name>
<evidence type="ECO:0000313" key="4">
    <source>
        <dbReference type="Proteomes" id="UP001530400"/>
    </source>
</evidence>
<feature type="compositionally biased region" description="Polar residues" evidence="1">
    <location>
        <begin position="536"/>
        <end position="545"/>
    </location>
</feature>
<feature type="region of interest" description="Disordered" evidence="1">
    <location>
        <begin position="1233"/>
        <end position="1314"/>
    </location>
</feature>
<dbReference type="Proteomes" id="UP001530400">
    <property type="component" value="Unassembled WGS sequence"/>
</dbReference>
<feature type="compositionally biased region" description="Low complexity" evidence="1">
    <location>
        <begin position="164"/>
        <end position="200"/>
    </location>
</feature>
<accession>A0ABD3NGJ9</accession>
<keyword evidence="2" id="KW-0472">Membrane</keyword>
<feature type="region of interest" description="Disordered" evidence="1">
    <location>
        <begin position="1004"/>
        <end position="1033"/>
    </location>
</feature>
<dbReference type="EMBL" id="JALLPJ020001170">
    <property type="protein sequence ID" value="KAL3774995.1"/>
    <property type="molecule type" value="Genomic_DNA"/>
</dbReference>
<feature type="compositionally biased region" description="Low complexity" evidence="1">
    <location>
        <begin position="322"/>
        <end position="357"/>
    </location>
</feature>
<feature type="compositionally biased region" description="Polar residues" evidence="1">
    <location>
        <begin position="1304"/>
        <end position="1314"/>
    </location>
</feature>
<sequence length="1314" mass="138865">MPDPAKVKAAIVGCVLIVGASIGIGLGVSQKKNNANGIVSSENSVIPGDAGVTYKDPSPTKAKDILDELEQATARYSTYTGNYIDYNSNPLEQNGRSGGDDDGNEENVDWDDDGSWTDDGWDDDGWNDDGYSVSIGSSKSSKNSSGGSSKSSKYSSDGYPIYHGSSKSSKDTSGGSSKSSKSSSYSVGGSSKSNKGSSYSVDISSKSNKGTSSVTVMHFGGSSKSHGYGINVSAGKSNKGASTIHYVANGKPVKDKWGSSWSSSWGNAWGGDDDETPAPTPKPTPKYIRGKWDNDGHEPVPTPNPTPQPSNMPITSHPTKNPTSSSPASPMPSKKPSVSPSLSPSTSPTASPSNSPNTPLPSPSKSPSASPSKSPSASPTKSPSASPSGKVNIVTPAPTTCEERLWHPNPFFKFCINDSNYPANWATPDLYEQYFYGSLSECCRAIFGTDQCESVDICNPPTPTVSPVTMAPTSCEERKFYAIDSGDKLVCSNGDDIPPGWAGYFYADMMACCLSVFGNFASCEFVDVCTTPMPTDSPVTPNPTKKPTEAPVEPIITPAPSPAPTTCEERRWCTVIGTDGQLICSNDYHIHGESSGTDEYHYSTLEECCEAEFNGSQCSYVDVCNTFEPTPNPTKKPTNAPIELITCTNDFFIADASSYESAKACCNANFGLGSFMTGSCNYIDVCNTLPPSPAPTFISTPGSTPTVSKETTGPPTMVADRGEMIKTRDMPRGEKKTMTSTECEPIYAGNPKVCVYVCTDIISVYSGEELISEDAKSYETVCPEQYSRTSHQVHLIRDRMKFAVLFAGSSLAANGLEQKNRKLRGSQKERNLADNAWGSDFVATPAPTPWSGDAWGGLSTESLTEDGLEGSWGGSWNLGGSKSNKMTLNAAGGLPKSNEIKYVQVSGVSGSKSNKGYGTNVFGSKSEKVNGLDVSGVSSKANKGYGINVSGSKSEKGNGLNVSGSSKSKGYGINVSGSSSKYKGSGIYVNVAGGSSKSKGSFTISGAGSKANKGTPAQPVNPNQPADGWNNDGHVPVPVPVVRGKWSGDGHVTPLVTPNPTPYPTWKGDAHIVTPLPTWKGDAHIVTPLPTWKGDAYPSTNKPVVPITTPAPSSCEERMFWHPNADYSMCSNEENYSDAEYIYTTLEACCKAMFGTSTCDFVDVCNTPSPSVSPVTPAPTPMMWHPNTDFTICTNDSNIMSNSEYIYESLSDCCMAVFGSQTCQYDDICAPSNSPTVSPVTDEPTPLPTPLPTFEPSPNPSTKPTDSPTESPVTPEPTPQPSKKPTPNPSKKPTEAPVEPITTPAPSLSSVTKE</sequence>
<feature type="compositionally biased region" description="Pro residues" evidence="1">
    <location>
        <begin position="1274"/>
        <end position="1290"/>
    </location>
</feature>
<feature type="transmembrane region" description="Helical" evidence="2">
    <location>
        <begin position="7"/>
        <end position="28"/>
    </location>
</feature>
<feature type="compositionally biased region" description="Low complexity" evidence="1">
    <location>
        <begin position="365"/>
        <end position="388"/>
    </location>
</feature>
<proteinExistence type="predicted"/>
<reference evidence="3 4" key="1">
    <citation type="submission" date="2024-10" db="EMBL/GenBank/DDBJ databases">
        <title>Updated reference genomes for cyclostephanoid diatoms.</title>
        <authorList>
            <person name="Roberts W.R."/>
            <person name="Alverson A.J."/>
        </authorList>
    </citation>
    <scope>NUCLEOTIDE SEQUENCE [LARGE SCALE GENOMIC DNA]</scope>
    <source>
        <strain evidence="3 4">AJA010-31</strain>
    </source>
</reference>
<feature type="region of interest" description="Disordered" evidence="1">
    <location>
        <begin position="83"/>
        <end position="227"/>
    </location>
</feature>
<feature type="compositionally biased region" description="Low complexity" evidence="1">
    <location>
        <begin position="258"/>
        <end position="267"/>
    </location>
</feature>
<feature type="region of interest" description="Disordered" evidence="1">
    <location>
        <begin position="536"/>
        <end position="563"/>
    </location>
</feature>
<feature type="compositionally biased region" description="Acidic residues" evidence="1">
    <location>
        <begin position="100"/>
        <end position="127"/>
    </location>
</feature>
<organism evidence="3 4">
    <name type="scientific">Cyclotella atomus</name>
    <dbReference type="NCBI Taxonomy" id="382360"/>
    <lineage>
        <taxon>Eukaryota</taxon>
        <taxon>Sar</taxon>
        <taxon>Stramenopiles</taxon>
        <taxon>Ochrophyta</taxon>
        <taxon>Bacillariophyta</taxon>
        <taxon>Coscinodiscophyceae</taxon>
        <taxon>Thalassiosirophycidae</taxon>
        <taxon>Stephanodiscales</taxon>
        <taxon>Stephanodiscaceae</taxon>
        <taxon>Cyclotella</taxon>
    </lineage>
</organism>
<feature type="region of interest" description="Disordered" evidence="1">
    <location>
        <begin position="250"/>
        <end position="393"/>
    </location>
</feature>
<keyword evidence="2" id="KW-0812">Transmembrane</keyword>
<keyword evidence="4" id="KW-1185">Reference proteome</keyword>